<gene>
    <name evidence="13" type="ORF">DU506_02885</name>
</gene>
<evidence type="ECO:0000256" key="3">
    <source>
        <dbReference type="ARBA" id="ARBA00022475"/>
    </source>
</evidence>
<dbReference type="Pfam" id="PF08496">
    <property type="entry name" value="Peptidase_S49_N"/>
    <property type="match status" value="1"/>
</dbReference>
<evidence type="ECO:0000259" key="11">
    <source>
        <dbReference type="Pfam" id="PF01343"/>
    </source>
</evidence>
<evidence type="ECO:0000256" key="2">
    <source>
        <dbReference type="ARBA" id="ARBA00008683"/>
    </source>
</evidence>
<keyword evidence="4 13" id="KW-0645">Protease</keyword>
<dbReference type="OrthoDB" id="5614232at2"/>
<dbReference type="InterPro" id="IPR013703">
    <property type="entry name" value="Peptidase_S49_N_proteobac"/>
</dbReference>
<evidence type="ECO:0000256" key="4">
    <source>
        <dbReference type="ARBA" id="ARBA00022670"/>
    </source>
</evidence>
<dbReference type="AlphaFoldDB" id="A0A368UCN8"/>
<protein>
    <submittedName>
        <fullName evidence="13">Protease SohB</fullName>
    </submittedName>
</protein>
<keyword evidence="9 10" id="KW-0472">Membrane</keyword>
<keyword evidence="7" id="KW-0720">Serine protease</keyword>
<evidence type="ECO:0000256" key="1">
    <source>
        <dbReference type="ARBA" id="ARBA00004236"/>
    </source>
</evidence>
<evidence type="ECO:0000256" key="6">
    <source>
        <dbReference type="ARBA" id="ARBA00022801"/>
    </source>
</evidence>
<evidence type="ECO:0000259" key="12">
    <source>
        <dbReference type="Pfam" id="PF08496"/>
    </source>
</evidence>
<dbReference type="InterPro" id="IPR029045">
    <property type="entry name" value="ClpP/crotonase-like_dom_sf"/>
</dbReference>
<dbReference type="RefSeq" id="WP_114485550.1">
    <property type="nucleotide sequence ID" value="NZ_CBCSHM010000025.1"/>
</dbReference>
<proteinExistence type="inferred from homology"/>
<dbReference type="EMBL" id="QPIJ01000003">
    <property type="protein sequence ID" value="RCV93373.1"/>
    <property type="molecule type" value="Genomic_DNA"/>
</dbReference>
<dbReference type="GO" id="GO:0004252">
    <property type="term" value="F:serine-type endopeptidase activity"/>
    <property type="evidence" value="ECO:0007669"/>
    <property type="project" value="InterPro"/>
</dbReference>
<keyword evidence="8 10" id="KW-1133">Transmembrane helix</keyword>
<keyword evidence="3" id="KW-1003">Cell membrane</keyword>
<evidence type="ECO:0000256" key="9">
    <source>
        <dbReference type="ARBA" id="ARBA00023136"/>
    </source>
</evidence>
<evidence type="ECO:0000256" key="5">
    <source>
        <dbReference type="ARBA" id="ARBA00022692"/>
    </source>
</evidence>
<dbReference type="Gene3D" id="6.20.330.10">
    <property type="match status" value="1"/>
</dbReference>
<feature type="transmembrane region" description="Helical" evidence="10">
    <location>
        <begin position="6"/>
        <end position="30"/>
    </location>
</feature>
<dbReference type="SUPFAM" id="SSF52096">
    <property type="entry name" value="ClpP/crotonase"/>
    <property type="match status" value="1"/>
</dbReference>
<dbReference type="Gene3D" id="3.90.226.10">
    <property type="entry name" value="2-enoyl-CoA Hydratase, Chain A, domain 1"/>
    <property type="match status" value="1"/>
</dbReference>
<evidence type="ECO:0000313" key="13">
    <source>
        <dbReference type="EMBL" id="RCV93373.1"/>
    </source>
</evidence>
<evidence type="ECO:0000256" key="10">
    <source>
        <dbReference type="SAM" id="Phobius"/>
    </source>
</evidence>
<dbReference type="InterPro" id="IPR002142">
    <property type="entry name" value="Peptidase_S49"/>
</dbReference>
<evidence type="ECO:0000313" key="14">
    <source>
        <dbReference type="Proteomes" id="UP000253204"/>
    </source>
</evidence>
<dbReference type="GO" id="GO:0006508">
    <property type="term" value="P:proteolysis"/>
    <property type="evidence" value="ECO:0007669"/>
    <property type="project" value="UniProtKB-KW"/>
</dbReference>
<comment type="similarity">
    <text evidence="2">Belongs to the peptidase S49 family.</text>
</comment>
<dbReference type="GO" id="GO:0005886">
    <property type="term" value="C:plasma membrane"/>
    <property type="evidence" value="ECO:0007669"/>
    <property type="project" value="UniProtKB-SubCell"/>
</dbReference>
<dbReference type="Pfam" id="PF01343">
    <property type="entry name" value="Peptidase_S49"/>
    <property type="match status" value="1"/>
</dbReference>
<dbReference type="NCBIfam" id="NF008745">
    <property type="entry name" value="PRK11778.1"/>
    <property type="match status" value="1"/>
</dbReference>
<feature type="domain" description="Peptidase S49 N-terminal proteobacteria" evidence="12">
    <location>
        <begin position="6"/>
        <end position="153"/>
    </location>
</feature>
<dbReference type="InterPro" id="IPR047272">
    <property type="entry name" value="S49_SppA_C"/>
</dbReference>
<keyword evidence="14" id="KW-1185">Reference proteome</keyword>
<evidence type="ECO:0000256" key="8">
    <source>
        <dbReference type="ARBA" id="ARBA00022989"/>
    </source>
</evidence>
<dbReference type="Proteomes" id="UP000253204">
    <property type="component" value="Unassembled WGS sequence"/>
</dbReference>
<dbReference type="PANTHER" id="PTHR42987">
    <property type="entry name" value="PEPTIDASE S49"/>
    <property type="match status" value="1"/>
</dbReference>
<evidence type="ECO:0000256" key="7">
    <source>
        <dbReference type="ARBA" id="ARBA00022825"/>
    </source>
</evidence>
<name>A0A368UCN8_9GAMM</name>
<organism evidence="13 14">
    <name type="scientific">Vreelandella rituensis</name>
    <dbReference type="NCBI Taxonomy" id="2282306"/>
    <lineage>
        <taxon>Bacteria</taxon>
        <taxon>Pseudomonadati</taxon>
        <taxon>Pseudomonadota</taxon>
        <taxon>Gammaproteobacteria</taxon>
        <taxon>Oceanospirillales</taxon>
        <taxon>Halomonadaceae</taxon>
        <taxon>Vreelandella</taxon>
    </lineage>
</organism>
<feature type="domain" description="Peptidase S49" evidence="11">
    <location>
        <begin position="156"/>
        <end position="302"/>
    </location>
</feature>
<reference evidence="13 14" key="1">
    <citation type="submission" date="2018-07" db="EMBL/GenBank/DDBJ databases">
        <title>Halomonas rutogse sp. nov., isolated from Lake TangqianCo on Tibetan Plateau.</title>
        <authorList>
            <person name="Lu H."/>
            <person name="Xing P."/>
            <person name="Wu Q."/>
        </authorList>
    </citation>
    <scope>NUCLEOTIDE SEQUENCE [LARGE SCALE GENOMIC DNA]</scope>
    <source>
        <strain evidence="13 14">TQ8S</strain>
    </source>
</reference>
<accession>A0A368UCN8</accession>
<dbReference type="PANTHER" id="PTHR42987:SF4">
    <property type="entry name" value="PROTEASE SOHB-RELATED"/>
    <property type="match status" value="1"/>
</dbReference>
<dbReference type="CDD" id="cd07023">
    <property type="entry name" value="S49_Sppa_N_C"/>
    <property type="match status" value="1"/>
</dbReference>
<keyword evidence="5 10" id="KW-0812">Transmembrane</keyword>
<comment type="caution">
    <text evidence="13">The sequence shown here is derived from an EMBL/GenBank/DDBJ whole genome shotgun (WGS) entry which is preliminary data.</text>
</comment>
<keyword evidence="6" id="KW-0378">Hydrolase</keyword>
<comment type="subcellular location">
    <subcellularLocation>
        <location evidence="1">Cell membrane</location>
    </subcellularLocation>
</comment>
<sequence>MNEWAVDIATFVVQVIIVVMLVGGGLLLLLRSRHESNEQLTLHIETLNDQRRYRRRRLAIAATSLSQRKSLIKSFRRDDKAKQKGKGDTDKGAEPARVWVLDFHGDLKASATGHFAEEISAVLDVAERNDEVVIRLESGGGLVHAYGLAAAQMDRLREAGLKTVVCVDKVAASGGYLMACTASEVRAAPFAVLGSIGVVAQIPNIHRLLKRHDIDVELLTAGKYKRTLTVIGENTEEGREKFIEDLEDTHRLFKEYVAERRPSMDIELVATGEIWYGSEAVSKGLVDAVGTSEAYLVERMQASRVLSVKLEPPKTMSNRLGLAISVAAESVLLKGLGLLEASRWHKQ</sequence>